<evidence type="ECO:0000256" key="1">
    <source>
        <dbReference type="SAM" id="MobiDB-lite"/>
    </source>
</evidence>
<dbReference type="AlphaFoldDB" id="A0A2G2WYA7"/>
<protein>
    <submittedName>
        <fullName evidence="2">Uncharacterized protein</fullName>
    </submittedName>
</protein>
<comment type="caution">
    <text evidence="2">The sequence shown here is derived from an EMBL/GenBank/DDBJ whole genome shotgun (WGS) entry which is preliminary data.</text>
</comment>
<proteinExistence type="predicted"/>
<reference evidence="2 3" key="1">
    <citation type="journal article" date="2017" name="Genome Biol.">
        <title>New reference genome sequences of hot pepper reveal the massive evolution of plant disease-resistance genes by retroduplication.</title>
        <authorList>
            <person name="Kim S."/>
            <person name="Park J."/>
            <person name="Yeom S.I."/>
            <person name="Kim Y.M."/>
            <person name="Seo E."/>
            <person name="Kim K.T."/>
            <person name="Kim M.S."/>
            <person name="Lee J.M."/>
            <person name="Cheong K."/>
            <person name="Shin H.S."/>
            <person name="Kim S.B."/>
            <person name="Han K."/>
            <person name="Lee J."/>
            <person name="Park M."/>
            <person name="Lee H.A."/>
            <person name="Lee H.Y."/>
            <person name="Lee Y."/>
            <person name="Oh S."/>
            <person name="Lee J.H."/>
            <person name="Choi E."/>
            <person name="Choi E."/>
            <person name="Lee S.E."/>
            <person name="Jeon J."/>
            <person name="Kim H."/>
            <person name="Choi G."/>
            <person name="Song H."/>
            <person name="Lee J."/>
            <person name="Lee S.C."/>
            <person name="Kwon J.K."/>
            <person name="Lee H.Y."/>
            <person name="Koo N."/>
            <person name="Hong Y."/>
            <person name="Kim R.W."/>
            <person name="Kang W.H."/>
            <person name="Huh J.H."/>
            <person name="Kang B.C."/>
            <person name="Yang T.J."/>
            <person name="Lee Y.H."/>
            <person name="Bennetzen J.L."/>
            <person name="Choi D."/>
        </authorList>
    </citation>
    <scope>NUCLEOTIDE SEQUENCE [LARGE SCALE GENOMIC DNA]</scope>
    <source>
        <strain evidence="3">cv. PBC81</strain>
    </source>
</reference>
<dbReference type="OrthoDB" id="1752182at2759"/>
<evidence type="ECO:0000313" key="3">
    <source>
        <dbReference type="Proteomes" id="UP000224567"/>
    </source>
</evidence>
<name>A0A2G2WYA7_CAPBA</name>
<dbReference type="EMBL" id="MLFT02000004">
    <property type="protein sequence ID" value="PHT50227.1"/>
    <property type="molecule type" value="Genomic_DNA"/>
</dbReference>
<keyword evidence="3" id="KW-1185">Reference proteome</keyword>
<reference evidence="3" key="2">
    <citation type="journal article" date="2017" name="J. Anim. Genet.">
        <title>Multiple reference genome sequences of hot pepper reveal the massive evolution of plant disease resistance genes by retroduplication.</title>
        <authorList>
            <person name="Kim S."/>
            <person name="Park J."/>
            <person name="Yeom S.-I."/>
            <person name="Kim Y.-M."/>
            <person name="Seo E."/>
            <person name="Kim K.-T."/>
            <person name="Kim M.-S."/>
            <person name="Lee J.M."/>
            <person name="Cheong K."/>
            <person name="Shin H.-S."/>
            <person name="Kim S.-B."/>
            <person name="Han K."/>
            <person name="Lee J."/>
            <person name="Park M."/>
            <person name="Lee H.-A."/>
            <person name="Lee H.-Y."/>
            <person name="Lee Y."/>
            <person name="Oh S."/>
            <person name="Lee J.H."/>
            <person name="Choi E."/>
            <person name="Choi E."/>
            <person name="Lee S.E."/>
            <person name="Jeon J."/>
            <person name="Kim H."/>
            <person name="Choi G."/>
            <person name="Song H."/>
            <person name="Lee J."/>
            <person name="Lee S.-C."/>
            <person name="Kwon J.-K."/>
            <person name="Lee H.-Y."/>
            <person name="Koo N."/>
            <person name="Hong Y."/>
            <person name="Kim R.W."/>
            <person name="Kang W.-H."/>
            <person name="Huh J.H."/>
            <person name="Kang B.-C."/>
            <person name="Yang T.-J."/>
            <person name="Lee Y.-H."/>
            <person name="Bennetzen J.L."/>
            <person name="Choi D."/>
        </authorList>
    </citation>
    <scope>NUCLEOTIDE SEQUENCE [LARGE SCALE GENOMIC DNA]</scope>
    <source>
        <strain evidence="3">cv. PBC81</strain>
    </source>
</reference>
<organism evidence="2 3">
    <name type="scientific">Capsicum baccatum</name>
    <name type="common">Peruvian pepper</name>
    <dbReference type="NCBI Taxonomy" id="33114"/>
    <lineage>
        <taxon>Eukaryota</taxon>
        <taxon>Viridiplantae</taxon>
        <taxon>Streptophyta</taxon>
        <taxon>Embryophyta</taxon>
        <taxon>Tracheophyta</taxon>
        <taxon>Spermatophyta</taxon>
        <taxon>Magnoliopsida</taxon>
        <taxon>eudicotyledons</taxon>
        <taxon>Gunneridae</taxon>
        <taxon>Pentapetalae</taxon>
        <taxon>asterids</taxon>
        <taxon>lamiids</taxon>
        <taxon>Solanales</taxon>
        <taxon>Solanaceae</taxon>
        <taxon>Solanoideae</taxon>
        <taxon>Capsiceae</taxon>
        <taxon>Capsicum</taxon>
    </lineage>
</organism>
<accession>A0A2G2WYA7</accession>
<gene>
    <name evidence="2" type="ORF">CQW23_09974</name>
</gene>
<dbReference type="Proteomes" id="UP000224567">
    <property type="component" value="Unassembled WGS sequence"/>
</dbReference>
<evidence type="ECO:0000313" key="2">
    <source>
        <dbReference type="EMBL" id="PHT50227.1"/>
    </source>
</evidence>
<sequence>MNVLSVADVHYEDKKALSVAKQLSVEPLSAAPLNVEHKDDEDYEETTSKTSIEEPPMVESKELPDYLRYVFLERGNILPVSMADDLSEQHVEALISALKR</sequence>
<feature type="region of interest" description="Disordered" evidence="1">
    <location>
        <begin position="31"/>
        <end position="56"/>
    </location>
</feature>